<organism evidence="2 3">
    <name type="scientific">Brachybacterium nesterenkovii</name>
    <dbReference type="NCBI Taxonomy" id="47847"/>
    <lineage>
        <taxon>Bacteria</taxon>
        <taxon>Bacillati</taxon>
        <taxon>Actinomycetota</taxon>
        <taxon>Actinomycetes</taxon>
        <taxon>Micrococcales</taxon>
        <taxon>Dermabacteraceae</taxon>
        <taxon>Brachybacterium</taxon>
    </lineage>
</organism>
<evidence type="ECO:0000313" key="2">
    <source>
        <dbReference type="EMBL" id="SLM95199.1"/>
    </source>
</evidence>
<dbReference type="AlphaFoldDB" id="A0A1X6X7T4"/>
<dbReference type="PROSITE" id="PS50943">
    <property type="entry name" value="HTH_CROC1"/>
    <property type="match status" value="1"/>
</dbReference>
<gene>
    <name evidence="2" type="ORF">FM110_12415</name>
</gene>
<dbReference type="InterPro" id="IPR001387">
    <property type="entry name" value="Cro/C1-type_HTH"/>
</dbReference>
<dbReference type="InterPro" id="IPR010982">
    <property type="entry name" value="Lambda_DNA-bd_dom_sf"/>
</dbReference>
<dbReference type="EMBL" id="FWFG01000108">
    <property type="protein sequence ID" value="SLM95199.1"/>
    <property type="molecule type" value="Genomic_DNA"/>
</dbReference>
<evidence type="ECO:0000313" key="3">
    <source>
        <dbReference type="Proteomes" id="UP000195981"/>
    </source>
</evidence>
<dbReference type="SMART" id="SM00530">
    <property type="entry name" value="HTH_XRE"/>
    <property type="match status" value="1"/>
</dbReference>
<protein>
    <recommendedName>
        <fullName evidence="1">HTH cro/C1-type domain-containing protein</fullName>
    </recommendedName>
</protein>
<dbReference type="OrthoDB" id="5521004at2"/>
<dbReference type="RefSeq" id="WP_087105067.1">
    <property type="nucleotide sequence ID" value="NZ_FWFG01000108.1"/>
</dbReference>
<evidence type="ECO:0000259" key="1">
    <source>
        <dbReference type="PROSITE" id="PS50943"/>
    </source>
</evidence>
<reference evidence="2 3" key="1">
    <citation type="submission" date="2017-02" db="EMBL/GenBank/DDBJ databases">
        <authorList>
            <person name="Peterson S.W."/>
        </authorList>
    </citation>
    <scope>NUCLEOTIDE SEQUENCE [LARGE SCALE GENOMIC DNA]</scope>
    <source>
        <strain evidence="2 3">CIP104813</strain>
    </source>
</reference>
<dbReference type="SUPFAM" id="SSF47413">
    <property type="entry name" value="lambda repressor-like DNA-binding domains"/>
    <property type="match status" value="1"/>
</dbReference>
<accession>A0A1X6X7T4</accession>
<dbReference type="GO" id="GO:0003677">
    <property type="term" value="F:DNA binding"/>
    <property type="evidence" value="ECO:0007669"/>
    <property type="project" value="InterPro"/>
</dbReference>
<dbReference type="Proteomes" id="UP000195981">
    <property type="component" value="Unassembled WGS sequence"/>
</dbReference>
<proteinExistence type="predicted"/>
<feature type="domain" description="HTH cro/C1-type" evidence="1">
    <location>
        <begin position="15"/>
        <end position="66"/>
    </location>
</feature>
<dbReference type="CDD" id="cd00093">
    <property type="entry name" value="HTH_XRE"/>
    <property type="match status" value="1"/>
</dbReference>
<keyword evidence="3" id="KW-1185">Reference proteome</keyword>
<sequence>MIAADSPLQTLGAAVRDERRAAQLTQTQLAELAGCSDRTLRDIERGAGSPSIGTVVAVLDALGLGLEVTA</sequence>
<dbReference type="Gene3D" id="1.10.260.40">
    <property type="entry name" value="lambda repressor-like DNA-binding domains"/>
    <property type="match status" value="1"/>
</dbReference>
<dbReference type="Pfam" id="PF13560">
    <property type="entry name" value="HTH_31"/>
    <property type="match status" value="1"/>
</dbReference>
<name>A0A1X6X7T4_9MICO</name>